<reference evidence="1" key="1">
    <citation type="submission" date="2019-08" db="EMBL/GenBank/DDBJ databases">
        <authorList>
            <person name="Kucharzyk K."/>
            <person name="Murdoch R.W."/>
            <person name="Higgins S."/>
            <person name="Loffler F."/>
        </authorList>
    </citation>
    <scope>NUCLEOTIDE SEQUENCE</scope>
</reference>
<protein>
    <submittedName>
        <fullName evidence="1">Uncharacterized protein</fullName>
    </submittedName>
</protein>
<dbReference type="AlphaFoldDB" id="A0A645BZL1"/>
<name>A0A645BZL1_9ZZZZ</name>
<proteinExistence type="predicted"/>
<gene>
    <name evidence="1" type="ORF">SDC9_117472</name>
</gene>
<organism evidence="1">
    <name type="scientific">bioreactor metagenome</name>
    <dbReference type="NCBI Taxonomy" id="1076179"/>
    <lineage>
        <taxon>unclassified sequences</taxon>
        <taxon>metagenomes</taxon>
        <taxon>ecological metagenomes</taxon>
    </lineage>
</organism>
<evidence type="ECO:0000313" key="1">
    <source>
        <dbReference type="EMBL" id="MPM70517.1"/>
    </source>
</evidence>
<dbReference type="EMBL" id="VSSQ01023520">
    <property type="protein sequence ID" value="MPM70517.1"/>
    <property type="molecule type" value="Genomic_DNA"/>
</dbReference>
<comment type="caution">
    <text evidence="1">The sequence shown here is derived from an EMBL/GenBank/DDBJ whole genome shotgun (WGS) entry which is preliminary data.</text>
</comment>
<sequence length="277" mass="30751">MFLDVPRQVAFAVVEADRGIGKGSRLVIGFNVAQYFQDLFVDPVIAVLIELKQFGEQLQHFAGQQKGSGRAFPGVSRQDNLKQSRQIALMVVREVKIVEIVIFPQKGSDEGVGAEQITEGAVLHLVGFDADVEDDRIGIDDFEGMGASQVHDADVAAAHIERFGAHAILDDTVEDANHFIKIVAVVRRFLRHPVADQEDVLLLSGFDALQLVFGGDPAVGPQTLKIDRWNEIIHQNFIVMLKKHLIQSENLLRTKKSMMRTRDDIVTAYIAVLKLCM</sequence>
<accession>A0A645BZL1</accession>